<dbReference type="OrthoDB" id="1739409at2759"/>
<dbReference type="Proteomes" id="UP001652660">
    <property type="component" value="Chromosome 1c"/>
</dbReference>
<dbReference type="InterPro" id="IPR021109">
    <property type="entry name" value="Peptidase_aspartic_dom_sf"/>
</dbReference>
<dbReference type="RefSeq" id="XP_027101531.1">
    <property type="nucleotide sequence ID" value="XM_027245730.1"/>
</dbReference>
<dbReference type="Pfam" id="PF08284">
    <property type="entry name" value="RVP_2"/>
    <property type="match status" value="1"/>
</dbReference>
<reference evidence="2" key="2">
    <citation type="submission" date="2025-08" db="UniProtKB">
        <authorList>
            <consortium name="RefSeq"/>
        </authorList>
    </citation>
    <scope>IDENTIFICATION</scope>
    <source>
        <tissue evidence="2">Leaves</tissue>
    </source>
</reference>
<evidence type="ECO:0000313" key="2">
    <source>
        <dbReference type="RefSeq" id="XP_027101531.1"/>
    </source>
</evidence>
<protein>
    <submittedName>
        <fullName evidence="2">Uncharacterized protein</fullName>
    </submittedName>
</protein>
<dbReference type="PANTHER" id="PTHR15503">
    <property type="entry name" value="LDOC1 RELATED"/>
    <property type="match status" value="1"/>
</dbReference>
<dbReference type="Gene3D" id="2.40.70.10">
    <property type="entry name" value="Acid Proteases"/>
    <property type="match status" value="1"/>
</dbReference>
<name>A0A6P6VFT3_COFAR</name>
<keyword evidence="1" id="KW-1185">Reference proteome</keyword>
<dbReference type="GeneID" id="113722419"/>
<sequence>MAHIDVKVEQLPYDLEIKTPITNKNLIANMVYKGCEIWIGERKLLVDLIELVLKGYDIILGMDWLAKYHAQLNCRAKKVPEDILAMLINAPMDQLKVENVPVVCEFPEIFSEELTSLPPEREIEFKIDLHLGAEPISETPYRMAPSELKELKT</sequence>
<proteinExistence type="predicted"/>
<dbReference type="AlphaFoldDB" id="A0A6P6VFT3"/>
<gene>
    <name evidence="2" type="primary">LOC113722419</name>
</gene>
<organism evidence="1 2">
    <name type="scientific">Coffea arabica</name>
    <name type="common">Arabian coffee</name>
    <dbReference type="NCBI Taxonomy" id="13443"/>
    <lineage>
        <taxon>Eukaryota</taxon>
        <taxon>Viridiplantae</taxon>
        <taxon>Streptophyta</taxon>
        <taxon>Embryophyta</taxon>
        <taxon>Tracheophyta</taxon>
        <taxon>Spermatophyta</taxon>
        <taxon>Magnoliopsida</taxon>
        <taxon>eudicotyledons</taxon>
        <taxon>Gunneridae</taxon>
        <taxon>Pentapetalae</taxon>
        <taxon>asterids</taxon>
        <taxon>lamiids</taxon>
        <taxon>Gentianales</taxon>
        <taxon>Rubiaceae</taxon>
        <taxon>Ixoroideae</taxon>
        <taxon>Gardenieae complex</taxon>
        <taxon>Bertiereae - Coffeeae clade</taxon>
        <taxon>Coffeeae</taxon>
        <taxon>Coffea</taxon>
    </lineage>
</organism>
<dbReference type="InterPro" id="IPR032567">
    <property type="entry name" value="RTL1-rel"/>
</dbReference>
<accession>A0A6P6VFT3</accession>
<evidence type="ECO:0000313" key="1">
    <source>
        <dbReference type="Proteomes" id="UP001652660"/>
    </source>
</evidence>
<reference evidence="1" key="1">
    <citation type="journal article" date="2025" name="Foods">
        <title>Unveiling the Microbial Signatures of Arabica Coffee Cherries: Insights into Ripeness Specific Diversity, Functional Traits, and Implications for Quality and Safety.</title>
        <authorList>
            <consortium name="RefSeq"/>
            <person name="Tenea G.N."/>
            <person name="Cifuentes V."/>
            <person name="Reyes P."/>
            <person name="Cevallos-Vallejos M."/>
        </authorList>
    </citation>
    <scope>NUCLEOTIDE SEQUENCE [LARGE SCALE GENOMIC DNA]</scope>
</reference>
<dbReference type="PANTHER" id="PTHR15503:SF45">
    <property type="entry name" value="RNA-DIRECTED DNA POLYMERASE HOMOLOG"/>
    <property type="match status" value="1"/>
</dbReference>